<comment type="cofactor">
    <cofactor evidence="1">
        <name>FAD</name>
        <dbReference type="ChEBI" id="CHEBI:57692"/>
    </cofactor>
</comment>
<evidence type="ECO:0000256" key="2">
    <source>
        <dbReference type="ARBA" id="ARBA00004229"/>
    </source>
</evidence>
<name>A0A150G100_GONPE</name>
<keyword evidence="12" id="KW-0809">Transit peptide</keyword>
<dbReference type="SUPFAM" id="SSF51905">
    <property type="entry name" value="FAD/NAD(P)-binding domain"/>
    <property type="match status" value="1"/>
</dbReference>
<evidence type="ECO:0000256" key="9">
    <source>
        <dbReference type="ARBA" id="ARBA00022640"/>
    </source>
</evidence>
<protein>
    <recommendedName>
        <fullName evidence="6">Zeaxanthin epoxidase, chloroplastic</fullName>
        <ecNumber evidence="5">1.14.15.21</ecNumber>
    </recommendedName>
</protein>
<dbReference type="EC" id="1.14.15.21" evidence="5"/>
<sequence length="741" mass="78454">MRSATSRATSGSALLPAVLTAKTAVQAPIRDTHVAASAPVQLPVRKAVVVRAAAATVNATGSLAHSAQATKPMKVIIAGAGIGGLVLAVSLLKQGFEVKVFERDLTAIRGEGKYRGPIQVQSNALAALEAIDPEVAAEVLREGCITGDRVNGLCDGLTGDWYVKFDTFHPAVNKGLPVTRVISRVTLQQILARAVERYGGPGVLNNGCCVTSFDERPAAAGGDGTEVVVTLEDGRTFSADVLIGADGIWSKIRKQLIGETKANYSGYTCYTGISDFTPADIDVVGYRVFLGNGQYFVSSDVGNGKMQWYGFHKEPAGGTDAEGTRKARLLEIFGHWNDNVVDLIKATPEEDVLRRDIFDRPPIFTWAKGRVALLGDSAHAMQPNLGQGGCMAIEDAYELAVDLSKALSEVGGAPAAVDVGAVLKTYQANRMMRVSAIHGMAGMAAFMASTYKCYLGEGWSKWVESLRIPHPGRVIGRLVMLLTMPAVLDWVLGGNTEHVEPNRASYCSLGDKPKAFAESRFAEFMADDESIVRSSHADWLLVSERNARVSAAAGSSSGSTDVNSSVECKGIYIGDTPALVGRTGSSLRPALAVDDVHVHERHAQVWREEPSAAASGSGSADGGNMVVDGHSANGGSYFLHDLASGRGTWVNGRRLAEGATVRLRPGDCVEFGRHPSHEVYKVKMQHVTLRSDELQGGAYTTMLVGKIREPKSVAPEQQVHAAEGALAGFAKGSGAGKLVTA</sequence>
<dbReference type="PRINTS" id="PR00420">
    <property type="entry name" value="RNGMNOXGNASE"/>
</dbReference>
<dbReference type="AlphaFoldDB" id="A0A150G100"/>
<accession>A0A150G100</accession>
<dbReference type="PANTHER" id="PTHR46496">
    <property type="match status" value="1"/>
</dbReference>
<keyword evidence="13" id="KW-0560">Oxidoreductase</keyword>
<keyword evidence="8" id="KW-0285">Flavoprotein</keyword>
<comment type="pathway">
    <text evidence="4">Plant hormone biosynthesis; abscisate biosynthesis.</text>
</comment>
<dbReference type="GO" id="GO:0016020">
    <property type="term" value="C:membrane"/>
    <property type="evidence" value="ECO:0007669"/>
    <property type="project" value="InterPro"/>
</dbReference>
<feature type="domain" description="FHA" evidence="15">
    <location>
        <begin position="578"/>
        <end position="655"/>
    </location>
</feature>
<dbReference type="Gene3D" id="2.60.200.20">
    <property type="match status" value="1"/>
</dbReference>
<keyword evidence="17" id="KW-1185">Reference proteome</keyword>
<dbReference type="OrthoDB" id="655030at2759"/>
<comment type="pathway">
    <text evidence="3">Hormone biosynthesis.</text>
</comment>
<evidence type="ECO:0000256" key="3">
    <source>
        <dbReference type="ARBA" id="ARBA00004972"/>
    </source>
</evidence>
<reference evidence="17" key="1">
    <citation type="journal article" date="2016" name="Nat. Commun.">
        <title>The Gonium pectorale genome demonstrates co-option of cell cycle regulation during the evolution of multicellularity.</title>
        <authorList>
            <person name="Hanschen E.R."/>
            <person name="Marriage T.N."/>
            <person name="Ferris P.J."/>
            <person name="Hamaji T."/>
            <person name="Toyoda A."/>
            <person name="Fujiyama A."/>
            <person name="Neme R."/>
            <person name="Noguchi H."/>
            <person name="Minakuchi Y."/>
            <person name="Suzuki M."/>
            <person name="Kawai-Toyooka H."/>
            <person name="Smith D.R."/>
            <person name="Sparks H."/>
            <person name="Anderson J."/>
            <person name="Bakaric R."/>
            <person name="Luria V."/>
            <person name="Karger A."/>
            <person name="Kirschner M.W."/>
            <person name="Durand P.M."/>
            <person name="Michod R.E."/>
            <person name="Nozaki H."/>
            <person name="Olson B.J."/>
        </authorList>
    </citation>
    <scope>NUCLEOTIDE SEQUENCE [LARGE SCALE GENOMIC DNA]</scope>
    <source>
        <strain evidence="17">NIES-2863</strain>
    </source>
</reference>
<dbReference type="GO" id="GO:0009507">
    <property type="term" value="C:chloroplast"/>
    <property type="evidence" value="ECO:0007669"/>
    <property type="project" value="UniProtKB-SubCell"/>
</dbReference>
<dbReference type="GO" id="GO:0052662">
    <property type="term" value="F:zeaxanthin epoxidase activity"/>
    <property type="evidence" value="ECO:0007669"/>
    <property type="project" value="UniProtKB-EC"/>
</dbReference>
<keyword evidence="9" id="KW-0934">Plastid</keyword>
<dbReference type="InterPro" id="IPR036188">
    <property type="entry name" value="FAD/NAD-bd_sf"/>
</dbReference>
<evidence type="ECO:0000256" key="1">
    <source>
        <dbReference type="ARBA" id="ARBA00001974"/>
    </source>
</evidence>
<evidence type="ECO:0000256" key="12">
    <source>
        <dbReference type="ARBA" id="ARBA00022946"/>
    </source>
</evidence>
<proteinExistence type="predicted"/>
<evidence type="ECO:0000256" key="13">
    <source>
        <dbReference type="ARBA" id="ARBA00023002"/>
    </source>
</evidence>
<keyword evidence="10" id="KW-0274">FAD</keyword>
<dbReference type="PANTHER" id="PTHR46496:SF1">
    <property type="entry name" value="ZEAXANTHIN EPOXIDASE, CHLOROPLASTIC"/>
    <property type="match status" value="1"/>
</dbReference>
<dbReference type="Pfam" id="PF01494">
    <property type="entry name" value="FAD_binding_3"/>
    <property type="match status" value="2"/>
</dbReference>
<dbReference type="GO" id="GO:0009688">
    <property type="term" value="P:abscisic acid biosynthetic process"/>
    <property type="evidence" value="ECO:0007669"/>
    <property type="project" value="UniProtKB-UniPathway"/>
</dbReference>
<evidence type="ECO:0000256" key="5">
    <source>
        <dbReference type="ARBA" id="ARBA00012097"/>
    </source>
</evidence>
<evidence type="ECO:0000256" key="10">
    <source>
        <dbReference type="ARBA" id="ARBA00022827"/>
    </source>
</evidence>
<evidence type="ECO:0000313" key="17">
    <source>
        <dbReference type="Proteomes" id="UP000075714"/>
    </source>
</evidence>
<dbReference type="GO" id="GO:0071949">
    <property type="term" value="F:FAD binding"/>
    <property type="evidence" value="ECO:0007669"/>
    <property type="project" value="InterPro"/>
</dbReference>
<evidence type="ECO:0000313" key="16">
    <source>
        <dbReference type="EMBL" id="KXZ43514.1"/>
    </source>
</evidence>
<dbReference type="EMBL" id="LSYV01000089">
    <property type="protein sequence ID" value="KXZ43514.1"/>
    <property type="molecule type" value="Genomic_DNA"/>
</dbReference>
<gene>
    <name evidence="16" type="ORF">GPECTOR_88g457</name>
</gene>
<dbReference type="InterPro" id="IPR017079">
    <property type="entry name" value="Zeaxanthin_epoxidase"/>
</dbReference>
<keyword evidence="11" id="KW-0937">Abscisic acid biosynthesis</keyword>
<dbReference type="SUPFAM" id="SSF49879">
    <property type="entry name" value="SMAD/FHA domain"/>
    <property type="match status" value="1"/>
</dbReference>
<dbReference type="InterPro" id="IPR000253">
    <property type="entry name" value="FHA_dom"/>
</dbReference>
<comment type="subcellular location">
    <subcellularLocation>
        <location evidence="2">Plastid</location>
        <location evidence="2">Chloroplast</location>
    </subcellularLocation>
</comment>
<evidence type="ECO:0000256" key="7">
    <source>
        <dbReference type="ARBA" id="ARBA00022528"/>
    </source>
</evidence>
<evidence type="ECO:0000256" key="8">
    <source>
        <dbReference type="ARBA" id="ARBA00022630"/>
    </source>
</evidence>
<dbReference type="Proteomes" id="UP000075714">
    <property type="component" value="Unassembled WGS sequence"/>
</dbReference>
<comment type="caution">
    <text evidence="16">The sequence shown here is derived from an EMBL/GenBank/DDBJ whole genome shotgun (WGS) entry which is preliminary data.</text>
</comment>
<feature type="region of interest" description="Disordered" evidence="14">
    <location>
        <begin position="604"/>
        <end position="627"/>
    </location>
</feature>
<evidence type="ECO:0000256" key="4">
    <source>
        <dbReference type="ARBA" id="ARBA00005134"/>
    </source>
</evidence>
<evidence type="ECO:0000256" key="14">
    <source>
        <dbReference type="SAM" id="MobiDB-lite"/>
    </source>
</evidence>
<dbReference type="InterPro" id="IPR002938">
    <property type="entry name" value="FAD-bd"/>
</dbReference>
<dbReference type="PIRSF" id="PIRSF036989">
    <property type="entry name" value="Zeaxanthin_epoxidase"/>
    <property type="match status" value="1"/>
</dbReference>
<dbReference type="InterPro" id="IPR008984">
    <property type="entry name" value="SMAD_FHA_dom_sf"/>
</dbReference>
<dbReference type="PROSITE" id="PS50006">
    <property type="entry name" value="FHA_DOMAIN"/>
    <property type="match status" value="1"/>
</dbReference>
<dbReference type="Gene3D" id="3.50.50.60">
    <property type="entry name" value="FAD/NAD(P)-binding domain"/>
    <property type="match status" value="1"/>
</dbReference>
<dbReference type="STRING" id="33097.A0A150G100"/>
<evidence type="ECO:0000256" key="11">
    <source>
        <dbReference type="ARBA" id="ARBA00022865"/>
    </source>
</evidence>
<organism evidence="16 17">
    <name type="scientific">Gonium pectorale</name>
    <name type="common">Green alga</name>
    <dbReference type="NCBI Taxonomy" id="33097"/>
    <lineage>
        <taxon>Eukaryota</taxon>
        <taxon>Viridiplantae</taxon>
        <taxon>Chlorophyta</taxon>
        <taxon>core chlorophytes</taxon>
        <taxon>Chlorophyceae</taxon>
        <taxon>CS clade</taxon>
        <taxon>Chlamydomonadales</taxon>
        <taxon>Volvocaceae</taxon>
        <taxon>Gonium</taxon>
    </lineage>
</organism>
<dbReference type="Pfam" id="PF00498">
    <property type="entry name" value="FHA"/>
    <property type="match status" value="1"/>
</dbReference>
<evidence type="ECO:0000259" key="15">
    <source>
        <dbReference type="PROSITE" id="PS50006"/>
    </source>
</evidence>
<keyword evidence="7" id="KW-0150">Chloroplast</keyword>
<dbReference type="UniPathway" id="UPA00090"/>
<evidence type="ECO:0000256" key="6">
    <source>
        <dbReference type="ARBA" id="ARBA00015103"/>
    </source>
</evidence>